<dbReference type="InterPro" id="IPR027417">
    <property type="entry name" value="P-loop_NTPase"/>
</dbReference>
<organism evidence="2 3">
    <name type="scientific">Suillus discolor</name>
    <dbReference type="NCBI Taxonomy" id="1912936"/>
    <lineage>
        <taxon>Eukaryota</taxon>
        <taxon>Fungi</taxon>
        <taxon>Dikarya</taxon>
        <taxon>Basidiomycota</taxon>
        <taxon>Agaricomycotina</taxon>
        <taxon>Agaricomycetes</taxon>
        <taxon>Agaricomycetidae</taxon>
        <taxon>Boletales</taxon>
        <taxon>Suillineae</taxon>
        <taxon>Suillaceae</taxon>
        <taxon>Suillus</taxon>
    </lineage>
</organism>
<comment type="caution">
    <text evidence="2">The sequence shown here is derived from an EMBL/GenBank/DDBJ whole genome shotgun (WGS) entry which is preliminary data.</text>
</comment>
<dbReference type="CDD" id="cd00882">
    <property type="entry name" value="Ras_like_GTPase"/>
    <property type="match status" value="1"/>
</dbReference>
<dbReference type="GeneID" id="64703958"/>
<dbReference type="OrthoDB" id="391988at2759"/>
<dbReference type="AlphaFoldDB" id="A0A9P7F4G5"/>
<reference evidence="2" key="1">
    <citation type="journal article" date="2020" name="New Phytol.">
        <title>Comparative genomics reveals dynamic genome evolution in host specialist ectomycorrhizal fungi.</title>
        <authorList>
            <person name="Lofgren L.A."/>
            <person name="Nguyen N.H."/>
            <person name="Vilgalys R."/>
            <person name="Ruytinx J."/>
            <person name="Liao H.L."/>
            <person name="Branco S."/>
            <person name="Kuo A."/>
            <person name="LaButti K."/>
            <person name="Lipzen A."/>
            <person name="Andreopoulos W."/>
            <person name="Pangilinan J."/>
            <person name="Riley R."/>
            <person name="Hundley H."/>
            <person name="Na H."/>
            <person name="Barry K."/>
            <person name="Grigoriev I.V."/>
            <person name="Stajich J.E."/>
            <person name="Kennedy P.G."/>
        </authorList>
    </citation>
    <scope>NUCLEOTIDE SEQUENCE</scope>
    <source>
        <strain evidence="2">FC423</strain>
    </source>
</reference>
<accession>A0A9P7F4G5</accession>
<evidence type="ECO:0000259" key="1">
    <source>
        <dbReference type="Pfam" id="PF01926"/>
    </source>
</evidence>
<evidence type="ECO:0000313" key="2">
    <source>
        <dbReference type="EMBL" id="KAG2105519.1"/>
    </source>
</evidence>
<gene>
    <name evidence="2" type="ORF">F5147DRAFT_775294</name>
</gene>
<feature type="domain" description="G" evidence="1">
    <location>
        <begin position="75"/>
        <end position="147"/>
    </location>
</feature>
<name>A0A9P7F4G5_9AGAM</name>
<dbReference type="EMBL" id="JABBWM010000038">
    <property type="protein sequence ID" value="KAG2105519.1"/>
    <property type="molecule type" value="Genomic_DNA"/>
</dbReference>
<protein>
    <recommendedName>
        <fullName evidence="1">G domain-containing protein</fullName>
    </recommendedName>
</protein>
<dbReference type="InterPro" id="IPR006073">
    <property type="entry name" value="GTP-bd"/>
</dbReference>
<dbReference type="Gene3D" id="3.40.50.300">
    <property type="entry name" value="P-loop containing nucleotide triphosphate hydrolases"/>
    <property type="match status" value="1"/>
</dbReference>
<dbReference type="GO" id="GO:0005525">
    <property type="term" value="F:GTP binding"/>
    <property type="evidence" value="ECO:0007669"/>
    <property type="project" value="InterPro"/>
</dbReference>
<dbReference type="RefSeq" id="XP_041291273.1">
    <property type="nucleotide sequence ID" value="XM_041441699.1"/>
</dbReference>
<sequence length="325" mass="36893">MKTKHRDITFNPDDMFRAYSASERQEYTKIHKKINIVINLSGSTTTEAEQSVLSSQSLELRPTTSEIFRKCPRFRILVIGKTEVGKSSVINHTFGVENAITSDDKPGEVSIDHEFISPQNDKFVLHDSKGFEPRDEDNLKIVEDFIDRWRNMPTPEHQLHAIWLCFEIPRAGGRLLETGMEEFLTLKNSGKLGNVPVIVVLTKYDMIIGRIERNLDETYANELNDKAIKEVIKNKAEAELQNTCIGPLKQFTGPDIPYVTISTKADHKQTLVHLIEITETCVDRYSAPEAVVMTSIAQRVRPGLKIKASIEVGKKSLSQFHVHDY</sequence>
<keyword evidence="3" id="KW-1185">Reference proteome</keyword>
<proteinExistence type="predicted"/>
<dbReference type="Pfam" id="PF01926">
    <property type="entry name" value="MMR_HSR1"/>
    <property type="match status" value="1"/>
</dbReference>
<evidence type="ECO:0000313" key="3">
    <source>
        <dbReference type="Proteomes" id="UP000823399"/>
    </source>
</evidence>
<dbReference type="Proteomes" id="UP000823399">
    <property type="component" value="Unassembled WGS sequence"/>
</dbReference>
<dbReference type="SUPFAM" id="SSF52540">
    <property type="entry name" value="P-loop containing nucleoside triphosphate hydrolases"/>
    <property type="match status" value="1"/>
</dbReference>